<gene>
    <name evidence="1" type="ORF">KPH14_002314</name>
</gene>
<name>A0AAD9RLA1_9HYME</name>
<dbReference type="Proteomes" id="UP001258017">
    <property type="component" value="Unassembled WGS sequence"/>
</dbReference>
<proteinExistence type="predicted"/>
<keyword evidence="2" id="KW-1185">Reference proteome</keyword>
<reference evidence="1" key="1">
    <citation type="submission" date="2021-08" db="EMBL/GenBank/DDBJ databases">
        <authorList>
            <person name="Misof B."/>
            <person name="Oliver O."/>
            <person name="Podsiadlowski L."/>
            <person name="Donath A."/>
            <person name="Peters R."/>
            <person name="Mayer C."/>
            <person name="Rust J."/>
            <person name="Gunkel S."/>
            <person name="Lesny P."/>
            <person name="Martin S."/>
            <person name="Oeyen J.P."/>
            <person name="Petersen M."/>
            <person name="Panagiotis P."/>
            <person name="Wilbrandt J."/>
            <person name="Tanja T."/>
        </authorList>
    </citation>
    <scope>NUCLEOTIDE SEQUENCE</scope>
    <source>
        <strain evidence="1">GBR_01_08_01A</strain>
        <tissue evidence="1">Thorax + abdomen</tissue>
    </source>
</reference>
<reference evidence="1" key="2">
    <citation type="journal article" date="2023" name="Commun. Biol.">
        <title>Intrasexual cuticular hydrocarbon dimorphism in a wasp sheds light on hydrocarbon biosynthesis genes in Hymenoptera.</title>
        <authorList>
            <person name="Moris V.C."/>
            <person name="Podsiadlowski L."/>
            <person name="Martin S."/>
            <person name="Oeyen J.P."/>
            <person name="Donath A."/>
            <person name="Petersen M."/>
            <person name="Wilbrandt J."/>
            <person name="Misof B."/>
            <person name="Liedtke D."/>
            <person name="Thamm M."/>
            <person name="Scheiner R."/>
            <person name="Schmitt T."/>
            <person name="Niehuis O."/>
        </authorList>
    </citation>
    <scope>NUCLEOTIDE SEQUENCE</scope>
    <source>
        <strain evidence="1">GBR_01_08_01A</strain>
    </source>
</reference>
<sequence length="196" mass="22188">MLRKNSACILQHPVPVLLTPMAADGSRWWCYDLTLNMSRLPSCRPPVSPKTMSTLNVKSSIIVQHLAGTTTMPMNDVSFFPGNDYILFPSFFVFVEIAEREEKFIGNKFTSKNVLCSVQVLTNREKRRKSETGTQELIVGRLIGQEQCSLRAVEISRWIRRYMLVEEVEYTAAEEEGDGCSTAQGDVACKWGNSRR</sequence>
<comment type="caution">
    <text evidence="1">The sequence shown here is derived from an EMBL/GenBank/DDBJ whole genome shotgun (WGS) entry which is preliminary data.</text>
</comment>
<protein>
    <submittedName>
        <fullName evidence="1">Uncharacterized protein</fullName>
    </submittedName>
</protein>
<evidence type="ECO:0000313" key="2">
    <source>
        <dbReference type="Proteomes" id="UP001258017"/>
    </source>
</evidence>
<dbReference type="EMBL" id="JAIFRP010000038">
    <property type="protein sequence ID" value="KAK2581849.1"/>
    <property type="molecule type" value="Genomic_DNA"/>
</dbReference>
<accession>A0AAD9RLA1</accession>
<organism evidence="1 2">
    <name type="scientific">Odynerus spinipes</name>
    <dbReference type="NCBI Taxonomy" id="1348599"/>
    <lineage>
        <taxon>Eukaryota</taxon>
        <taxon>Metazoa</taxon>
        <taxon>Ecdysozoa</taxon>
        <taxon>Arthropoda</taxon>
        <taxon>Hexapoda</taxon>
        <taxon>Insecta</taxon>
        <taxon>Pterygota</taxon>
        <taxon>Neoptera</taxon>
        <taxon>Endopterygota</taxon>
        <taxon>Hymenoptera</taxon>
        <taxon>Apocrita</taxon>
        <taxon>Aculeata</taxon>
        <taxon>Vespoidea</taxon>
        <taxon>Vespidae</taxon>
        <taxon>Eumeninae</taxon>
        <taxon>Odynerus</taxon>
    </lineage>
</organism>
<evidence type="ECO:0000313" key="1">
    <source>
        <dbReference type="EMBL" id="KAK2581849.1"/>
    </source>
</evidence>
<dbReference type="AlphaFoldDB" id="A0AAD9RLA1"/>